<feature type="region of interest" description="Disordered" evidence="1">
    <location>
        <begin position="65"/>
        <end position="87"/>
    </location>
</feature>
<evidence type="ECO:0000256" key="2">
    <source>
        <dbReference type="SAM" id="Phobius"/>
    </source>
</evidence>
<evidence type="ECO:0008006" key="6">
    <source>
        <dbReference type="Google" id="ProtNLM"/>
    </source>
</evidence>
<accession>A0A0R0CYS0</accession>
<feature type="transmembrane region" description="Helical" evidence="2">
    <location>
        <begin position="34"/>
        <end position="56"/>
    </location>
</feature>
<keyword evidence="2" id="KW-0812">Transmembrane</keyword>
<gene>
    <name evidence="4" type="ORF">ABB29_02080</name>
</gene>
<evidence type="ECO:0000256" key="1">
    <source>
        <dbReference type="SAM" id="MobiDB-lite"/>
    </source>
</evidence>
<sequence>MKRPCHACLCGLLISLLASSPVNAGEMNASEQSALSVTILVSLPVFAVIGSASLAVEPSVKAIDDSLSAPDPTGPERKTATRAATEPPATMQVVEVTRTAEGNRQVILQGIADNAEPEQAQAAAEYKASLTWPALDIDPSTDYKAGEIVHFSASKGGSGWLIRNAAQQVIGFIPNAAIQSQAFSERW</sequence>
<proteinExistence type="predicted"/>
<organism evidence="4 5">
    <name type="scientific">Pseudoxanthomonas dokdonensis</name>
    <dbReference type="NCBI Taxonomy" id="344882"/>
    <lineage>
        <taxon>Bacteria</taxon>
        <taxon>Pseudomonadati</taxon>
        <taxon>Pseudomonadota</taxon>
        <taxon>Gammaproteobacteria</taxon>
        <taxon>Lysobacterales</taxon>
        <taxon>Lysobacteraceae</taxon>
        <taxon>Pseudoxanthomonas</taxon>
    </lineage>
</organism>
<dbReference type="STRING" id="344882.ABB29_02080"/>
<feature type="chain" id="PRO_5006394862" description="SH3 domain-containing protein" evidence="3">
    <location>
        <begin position="25"/>
        <end position="187"/>
    </location>
</feature>
<reference evidence="4 5" key="1">
    <citation type="submission" date="2015-05" db="EMBL/GenBank/DDBJ databases">
        <title>Genome sequencing and analysis of members of genus Stenotrophomonas.</title>
        <authorList>
            <person name="Patil P.P."/>
            <person name="Midha S."/>
            <person name="Patil P.B."/>
        </authorList>
    </citation>
    <scope>NUCLEOTIDE SEQUENCE [LARGE SCALE GENOMIC DNA]</scope>
    <source>
        <strain evidence="4 5">DSM 21858</strain>
    </source>
</reference>
<evidence type="ECO:0000313" key="5">
    <source>
        <dbReference type="Proteomes" id="UP000052052"/>
    </source>
</evidence>
<dbReference type="PATRIC" id="fig|344882.3.peg.1620"/>
<keyword evidence="5" id="KW-1185">Reference proteome</keyword>
<keyword evidence="2" id="KW-1133">Transmembrane helix</keyword>
<comment type="caution">
    <text evidence="4">The sequence shown here is derived from an EMBL/GenBank/DDBJ whole genome shotgun (WGS) entry which is preliminary data.</text>
</comment>
<dbReference type="Proteomes" id="UP000052052">
    <property type="component" value="Unassembled WGS sequence"/>
</dbReference>
<dbReference type="AlphaFoldDB" id="A0A0R0CYS0"/>
<keyword evidence="3" id="KW-0732">Signal</keyword>
<name>A0A0R0CYS0_9GAMM</name>
<evidence type="ECO:0000313" key="4">
    <source>
        <dbReference type="EMBL" id="KRG71578.1"/>
    </source>
</evidence>
<evidence type="ECO:0000256" key="3">
    <source>
        <dbReference type="SAM" id="SignalP"/>
    </source>
</evidence>
<protein>
    <recommendedName>
        <fullName evidence="6">SH3 domain-containing protein</fullName>
    </recommendedName>
</protein>
<keyword evidence="2" id="KW-0472">Membrane</keyword>
<feature type="signal peptide" evidence="3">
    <location>
        <begin position="1"/>
        <end position="24"/>
    </location>
</feature>
<dbReference type="EMBL" id="LDJL01000002">
    <property type="protein sequence ID" value="KRG71578.1"/>
    <property type="molecule type" value="Genomic_DNA"/>
</dbReference>